<accession>A0A914D464</accession>
<feature type="chain" id="PRO_5037711301" evidence="1">
    <location>
        <begin position="23"/>
        <end position="175"/>
    </location>
</feature>
<sequence length="175" mass="19970">MKFLYILFCLVIFVNRISFSYAFHDPSDGRHYQIEVIIGDEPISNQKHGTRPQAAAAPTIEDTQNNTNFLLSNVSQEENVSKLFDNTDQLLSTTSELSTDDELSTTHRPVDANGEPIYPLESCYTNQYGFMCCNQELEIIIEETYSELALSPTWHACNIQKIALAIQVNYYKMKQ</sequence>
<keyword evidence="2" id="KW-1185">Reference proteome</keyword>
<name>A0A914D464_9BILA</name>
<evidence type="ECO:0000313" key="3">
    <source>
        <dbReference type="WBParaSite" id="ACRNAN_scaffold1751.g13707.t1"/>
    </source>
</evidence>
<protein>
    <submittedName>
        <fullName evidence="3">Uncharacterized protein</fullName>
    </submittedName>
</protein>
<feature type="signal peptide" evidence="1">
    <location>
        <begin position="1"/>
        <end position="22"/>
    </location>
</feature>
<dbReference type="WBParaSite" id="ACRNAN_scaffold1751.g13707.t1">
    <property type="protein sequence ID" value="ACRNAN_scaffold1751.g13707.t1"/>
    <property type="gene ID" value="ACRNAN_scaffold1751.g13707"/>
</dbReference>
<evidence type="ECO:0000256" key="1">
    <source>
        <dbReference type="SAM" id="SignalP"/>
    </source>
</evidence>
<proteinExistence type="predicted"/>
<keyword evidence="1" id="KW-0732">Signal</keyword>
<dbReference type="PANTHER" id="PTHR31967">
    <property type="entry name" value="GROUNDHOG (HEDGEHOG-LIKE FAMILY)-RELATED"/>
    <property type="match status" value="1"/>
</dbReference>
<dbReference type="Proteomes" id="UP000887540">
    <property type="component" value="Unplaced"/>
</dbReference>
<reference evidence="3" key="1">
    <citation type="submission" date="2022-11" db="UniProtKB">
        <authorList>
            <consortium name="WormBaseParasite"/>
        </authorList>
    </citation>
    <scope>IDENTIFICATION</scope>
</reference>
<dbReference type="AlphaFoldDB" id="A0A914D464"/>
<organism evidence="2 3">
    <name type="scientific">Acrobeloides nanus</name>
    <dbReference type="NCBI Taxonomy" id="290746"/>
    <lineage>
        <taxon>Eukaryota</taxon>
        <taxon>Metazoa</taxon>
        <taxon>Ecdysozoa</taxon>
        <taxon>Nematoda</taxon>
        <taxon>Chromadorea</taxon>
        <taxon>Rhabditida</taxon>
        <taxon>Tylenchina</taxon>
        <taxon>Cephalobomorpha</taxon>
        <taxon>Cephaloboidea</taxon>
        <taxon>Cephalobidae</taxon>
        <taxon>Acrobeloides</taxon>
    </lineage>
</organism>
<evidence type="ECO:0000313" key="2">
    <source>
        <dbReference type="Proteomes" id="UP000887540"/>
    </source>
</evidence>